<name>A0A2P5AP41_TREOI</name>
<dbReference type="Proteomes" id="UP000237000">
    <property type="component" value="Unassembled WGS sequence"/>
</dbReference>
<evidence type="ECO:0000259" key="1">
    <source>
        <dbReference type="Pfam" id="PF25597"/>
    </source>
</evidence>
<reference evidence="3" key="1">
    <citation type="submission" date="2016-06" db="EMBL/GenBank/DDBJ databases">
        <title>Parallel loss of symbiosis genes in relatives of nitrogen-fixing non-legume Parasponia.</title>
        <authorList>
            <person name="Van Velzen R."/>
            <person name="Holmer R."/>
            <person name="Bu F."/>
            <person name="Rutten L."/>
            <person name="Van Zeijl A."/>
            <person name="Liu W."/>
            <person name="Santuari L."/>
            <person name="Cao Q."/>
            <person name="Sharma T."/>
            <person name="Shen D."/>
            <person name="Roswanjaya Y."/>
            <person name="Wardhani T."/>
            <person name="Kalhor M.S."/>
            <person name="Jansen J."/>
            <person name="Van den Hoogen J."/>
            <person name="Gungor B."/>
            <person name="Hartog M."/>
            <person name="Hontelez J."/>
            <person name="Verver J."/>
            <person name="Yang W.-C."/>
            <person name="Schijlen E."/>
            <person name="Repin R."/>
            <person name="Schilthuizen M."/>
            <person name="Schranz E."/>
            <person name="Heidstra R."/>
            <person name="Miyata K."/>
            <person name="Fedorova E."/>
            <person name="Kohlen W."/>
            <person name="Bisseling T."/>
            <person name="Smit S."/>
            <person name="Geurts R."/>
        </authorList>
    </citation>
    <scope>NUCLEOTIDE SEQUENCE [LARGE SCALE GENOMIC DNA]</scope>
    <source>
        <strain evidence="3">cv. RG33-2</strain>
    </source>
</reference>
<dbReference type="Pfam" id="PF25597">
    <property type="entry name" value="SH3_retrovirus"/>
    <property type="match status" value="1"/>
</dbReference>
<dbReference type="InterPro" id="IPR057670">
    <property type="entry name" value="SH3_retrovirus"/>
</dbReference>
<gene>
    <name evidence="2" type="ORF">TorRG33x02_345400</name>
</gene>
<sequence length="120" mass="13378">VHCVFVGYATHQKGYRCYHPPTRRLFITLDVVFHEDTLYFSKSEFQGEYQQEIQTLDYDCGIDIQGVGSLDVGGSTLDSSVTLDSSSDTSQIEQNQEMSNMIVDQDGSELLTPEVSISPS</sequence>
<dbReference type="AlphaFoldDB" id="A0A2P5AP41"/>
<feature type="domain" description="Retroviral polymerase SH3-like" evidence="1">
    <location>
        <begin position="2"/>
        <end position="43"/>
    </location>
</feature>
<comment type="caution">
    <text evidence="2">The sequence shown here is derived from an EMBL/GenBank/DDBJ whole genome shotgun (WGS) entry which is preliminary data.</text>
</comment>
<dbReference type="InParanoid" id="A0A2P5AP41"/>
<keyword evidence="3" id="KW-1185">Reference proteome</keyword>
<evidence type="ECO:0000313" key="3">
    <source>
        <dbReference type="Proteomes" id="UP000237000"/>
    </source>
</evidence>
<proteinExistence type="predicted"/>
<protein>
    <recommendedName>
        <fullName evidence="1">Retroviral polymerase SH3-like domain-containing protein</fullName>
    </recommendedName>
</protein>
<dbReference type="OrthoDB" id="1933590at2759"/>
<evidence type="ECO:0000313" key="2">
    <source>
        <dbReference type="EMBL" id="PON38314.1"/>
    </source>
</evidence>
<accession>A0A2P5AP41</accession>
<feature type="non-terminal residue" evidence="2">
    <location>
        <position position="1"/>
    </location>
</feature>
<organism evidence="2 3">
    <name type="scientific">Trema orientale</name>
    <name type="common">Charcoal tree</name>
    <name type="synonym">Celtis orientalis</name>
    <dbReference type="NCBI Taxonomy" id="63057"/>
    <lineage>
        <taxon>Eukaryota</taxon>
        <taxon>Viridiplantae</taxon>
        <taxon>Streptophyta</taxon>
        <taxon>Embryophyta</taxon>
        <taxon>Tracheophyta</taxon>
        <taxon>Spermatophyta</taxon>
        <taxon>Magnoliopsida</taxon>
        <taxon>eudicotyledons</taxon>
        <taxon>Gunneridae</taxon>
        <taxon>Pentapetalae</taxon>
        <taxon>rosids</taxon>
        <taxon>fabids</taxon>
        <taxon>Rosales</taxon>
        <taxon>Cannabaceae</taxon>
        <taxon>Trema</taxon>
    </lineage>
</organism>
<dbReference type="EMBL" id="JXTC01000758">
    <property type="protein sequence ID" value="PON38314.1"/>
    <property type="molecule type" value="Genomic_DNA"/>
</dbReference>